<feature type="domain" description="MADF" evidence="1">
    <location>
        <begin position="63"/>
        <end position="106"/>
    </location>
</feature>
<evidence type="ECO:0000259" key="1">
    <source>
        <dbReference type="PROSITE" id="PS51029"/>
    </source>
</evidence>
<reference evidence="2 3" key="1">
    <citation type="journal article" date="2024" name="Insects">
        <title>An Improved Chromosome-Level Genome Assembly of the Firefly Pyrocoelia pectoralis.</title>
        <authorList>
            <person name="Fu X."/>
            <person name="Meyer-Rochow V.B."/>
            <person name="Ballantyne L."/>
            <person name="Zhu X."/>
        </authorList>
    </citation>
    <scope>NUCLEOTIDE SEQUENCE [LARGE SCALE GENOMIC DNA]</scope>
    <source>
        <strain evidence="2">XCY_ONT2</strain>
    </source>
</reference>
<dbReference type="PROSITE" id="PS51029">
    <property type="entry name" value="MADF"/>
    <property type="match status" value="1"/>
</dbReference>
<protein>
    <recommendedName>
        <fullName evidence="1">MADF domain-containing protein</fullName>
    </recommendedName>
</protein>
<comment type="caution">
    <text evidence="2">The sequence shown here is derived from an EMBL/GenBank/DDBJ whole genome shotgun (WGS) entry which is preliminary data.</text>
</comment>
<accession>A0AAN7VDT1</accession>
<proteinExistence type="predicted"/>
<evidence type="ECO:0000313" key="2">
    <source>
        <dbReference type="EMBL" id="KAK5643246.1"/>
    </source>
</evidence>
<evidence type="ECO:0000313" key="3">
    <source>
        <dbReference type="Proteomes" id="UP001329430"/>
    </source>
</evidence>
<dbReference type="Pfam" id="PF10545">
    <property type="entry name" value="MADF_DNA_bdg"/>
    <property type="match status" value="1"/>
</dbReference>
<dbReference type="InterPro" id="IPR006578">
    <property type="entry name" value="MADF-dom"/>
</dbReference>
<dbReference type="Proteomes" id="UP001329430">
    <property type="component" value="Chromosome 5"/>
</dbReference>
<dbReference type="AlphaFoldDB" id="A0AAN7VDT1"/>
<keyword evidence="3" id="KW-1185">Reference proteome</keyword>
<name>A0AAN7VDT1_9COLE</name>
<gene>
    <name evidence="2" type="ORF">RI129_007091</name>
</gene>
<sequence length="106" mass="12427">MEDIQIFCEECVRIVSVASPCGHYELEQEESREVEVLEEEHKHNVNEEKSITPDTQFDSWEEILIAMVHDRPVLWDSRLALSARSKTIRDKLWKEISDALGDLHTY</sequence>
<organism evidence="2 3">
    <name type="scientific">Pyrocoelia pectoralis</name>
    <dbReference type="NCBI Taxonomy" id="417401"/>
    <lineage>
        <taxon>Eukaryota</taxon>
        <taxon>Metazoa</taxon>
        <taxon>Ecdysozoa</taxon>
        <taxon>Arthropoda</taxon>
        <taxon>Hexapoda</taxon>
        <taxon>Insecta</taxon>
        <taxon>Pterygota</taxon>
        <taxon>Neoptera</taxon>
        <taxon>Endopterygota</taxon>
        <taxon>Coleoptera</taxon>
        <taxon>Polyphaga</taxon>
        <taxon>Elateriformia</taxon>
        <taxon>Elateroidea</taxon>
        <taxon>Lampyridae</taxon>
        <taxon>Lampyrinae</taxon>
        <taxon>Pyrocoelia</taxon>
    </lineage>
</organism>
<dbReference type="EMBL" id="JAVRBK010000005">
    <property type="protein sequence ID" value="KAK5643246.1"/>
    <property type="molecule type" value="Genomic_DNA"/>
</dbReference>